<sequence length="603" mass="65203">MSSEHNWSSNKSQSLRRRVSESIYRPNFYRQRSSSCGDYRNRINGTICEDNYGYTDDTDSSDDRRIRIQVIRRTSLSVNMNGISRGGVAANGGVCPLEAVDEIVPSTTPTIARKASAKNELIISIPVLIDDDNSSINNAKFKEAFDPPFARREPEMQSSWTVLKQMLIPFLIAGIGSVGAGIVLNSVQHSDSFVAIPQLIIMVPSFLGLIGNIETTLASRLSTHANLGTLDVLSQLKAMVVGNAAVVLCQAASVGLFAAFASLGISYIKTPKETNLDLGQLVLLLCASSVSTSVVANVILATAITLVIIVARKIDINPDNIATPIAASMGDVCTISILAIISDFLYKNTINGRIWIAVVVLTVLLLSAPITGFIARRNRYTKSVILTGWTPILGAVIIEQPGGLVMESAFDKYDVMSTFQPLVNGIGSNLVGIQTSRLSTFLHQTAPKGKLPKSNPRACVQPCATFFGSDVHARMARLLLGITVPAHALYLVIIRLWQRNFIFTVPFVAAYMVAVIAQIAILLYLAYVSVLWAWKRHINPDNSAIPFTSALADVFGNCLMAAAFTFLNAIDDPNARFREVMATSANATFSTVSTFADTTNSSL</sequence>
<dbReference type="EMBL" id="OC867959">
    <property type="protein sequence ID" value="CAD7633786.1"/>
    <property type="molecule type" value="Genomic_DNA"/>
</dbReference>
<dbReference type="PANTHER" id="PTHR16228:SF7">
    <property type="entry name" value="SLC41A_MGTE INTEGRAL MEMBRANE DOMAIN-CONTAINING PROTEIN"/>
    <property type="match status" value="1"/>
</dbReference>
<evidence type="ECO:0000256" key="9">
    <source>
        <dbReference type="SAM" id="Phobius"/>
    </source>
</evidence>
<evidence type="ECO:0000259" key="10">
    <source>
        <dbReference type="Pfam" id="PF01769"/>
    </source>
</evidence>
<dbReference type="Proteomes" id="UP000759131">
    <property type="component" value="Unassembled WGS sequence"/>
</dbReference>
<evidence type="ECO:0000256" key="5">
    <source>
        <dbReference type="ARBA" id="ARBA00022842"/>
    </source>
</evidence>
<evidence type="ECO:0000256" key="6">
    <source>
        <dbReference type="ARBA" id="ARBA00022989"/>
    </source>
</evidence>
<feature type="transmembrane region" description="Helical" evidence="9">
    <location>
        <begin position="244"/>
        <end position="268"/>
    </location>
</feature>
<evidence type="ECO:0000256" key="4">
    <source>
        <dbReference type="ARBA" id="ARBA00022692"/>
    </source>
</evidence>
<dbReference type="OrthoDB" id="5791097at2759"/>
<gene>
    <name evidence="11" type="ORF">OSB1V03_LOCUS14182</name>
</gene>
<dbReference type="Pfam" id="PF01769">
    <property type="entry name" value="MgtE"/>
    <property type="match status" value="2"/>
</dbReference>
<evidence type="ECO:0000256" key="1">
    <source>
        <dbReference type="ARBA" id="ARBA00004141"/>
    </source>
</evidence>
<feature type="non-terminal residue" evidence="11">
    <location>
        <position position="1"/>
    </location>
</feature>
<keyword evidence="3" id="KW-0813">Transport</keyword>
<feature type="transmembrane region" description="Helical" evidence="9">
    <location>
        <begin position="280"/>
        <end position="309"/>
    </location>
</feature>
<proteinExistence type="inferred from homology"/>
<feature type="transmembrane region" description="Helical" evidence="9">
    <location>
        <begin position="478"/>
        <end position="497"/>
    </location>
</feature>
<evidence type="ECO:0000313" key="12">
    <source>
        <dbReference type="Proteomes" id="UP000759131"/>
    </source>
</evidence>
<dbReference type="GO" id="GO:0008324">
    <property type="term" value="F:monoatomic cation transmembrane transporter activity"/>
    <property type="evidence" value="ECO:0007669"/>
    <property type="project" value="InterPro"/>
</dbReference>
<feature type="transmembrane region" description="Helical" evidence="9">
    <location>
        <begin position="193"/>
        <end position="213"/>
    </location>
</feature>
<comment type="subcellular location">
    <subcellularLocation>
        <location evidence="1">Membrane</location>
        <topology evidence="1">Multi-pass membrane protein</topology>
    </subcellularLocation>
</comment>
<organism evidence="11">
    <name type="scientific">Medioppia subpectinata</name>
    <dbReference type="NCBI Taxonomy" id="1979941"/>
    <lineage>
        <taxon>Eukaryota</taxon>
        <taxon>Metazoa</taxon>
        <taxon>Ecdysozoa</taxon>
        <taxon>Arthropoda</taxon>
        <taxon>Chelicerata</taxon>
        <taxon>Arachnida</taxon>
        <taxon>Acari</taxon>
        <taxon>Acariformes</taxon>
        <taxon>Sarcoptiformes</taxon>
        <taxon>Oribatida</taxon>
        <taxon>Brachypylina</taxon>
        <taxon>Oppioidea</taxon>
        <taxon>Oppiidae</taxon>
        <taxon>Medioppia</taxon>
    </lineage>
</organism>
<feature type="transmembrane region" description="Helical" evidence="9">
    <location>
        <begin position="321"/>
        <end position="342"/>
    </location>
</feature>
<dbReference type="PANTHER" id="PTHR16228">
    <property type="entry name" value="DIVALENT CATION TRANSPORTER SOLUTE CARRIER FAMILY 41"/>
    <property type="match status" value="1"/>
</dbReference>
<dbReference type="EMBL" id="CAJPIZ010013384">
    <property type="protein sequence ID" value="CAG2114216.1"/>
    <property type="molecule type" value="Genomic_DNA"/>
</dbReference>
<dbReference type="InterPro" id="IPR045349">
    <property type="entry name" value="SLC41A1-3"/>
</dbReference>
<dbReference type="SUPFAM" id="SSF161093">
    <property type="entry name" value="MgtE membrane domain-like"/>
    <property type="match status" value="2"/>
</dbReference>
<feature type="transmembrane region" description="Helical" evidence="9">
    <location>
        <begin position="509"/>
        <end position="534"/>
    </location>
</feature>
<feature type="transmembrane region" description="Helical" evidence="9">
    <location>
        <begin position="166"/>
        <end position="187"/>
    </location>
</feature>
<keyword evidence="12" id="KW-1185">Reference proteome</keyword>
<feature type="domain" description="SLC41A/MgtE integral membrane" evidence="10">
    <location>
        <begin position="203"/>
        <end position="341"/>
    </location>
</feature>
<evidence type="ECO:0000256" key="3">
    <source>
        <dbReference type="ARBA" id="ARBA00022448"/>
    </source>
</evidence>
<dbReference type="InterPro" id="IPR036739">
    <property type="entry name" value="SLC41_membr_dom_sf"/>
</dbReference>
<protein>
    <recommendedName>
        <fullName evidence="10">SLC41A/MgtE integral membrane domain-containing protein</fullName>
    </recommendedName>
</protein>
<dbReference type="Gene3D" id="1.10.357.20">
    <property type="entry name" value="SLC41 divalent cation transporters, integral membrane domain"/>
    <property type="match status" value="2"/>
</dbReference>
<dbReference type="InterPro" id="IPR006667">
    <property type="entry name" value="SLC41_membr_dom"/>
</dbReference>
<feature type="domain" description="SLC41A/MgtE integral membrane" evidence="10">
    <location>
        <begin position="420"/>
        <end position="561"/>
    </location>
</feature>
<keyword evidence="7" id="KW-0406">Ion transport</keyword>
<keyword evidence="6 9" id="KW-1133">Transmembrane helix</keyword>
<keyword evidence="4 9" id="KW-0812">Transmembrane</keyword>
<keyword evidence="8 9" id="KW-0472">Membrane</keyword>
<dbReference type="AlphaFoldDB" id="A0A7R9L4I3"/>
<feature type="transmembrane region" description="Helical" evidence="9">
    <location>
        <begin position="354"/>
        <end position="375"/>
    </location>
</feature>
<name>A0A7R9L4I3_9ACAR</name>
<dbReference type="GO" id="GO:0005886">
    <property type="term" value="C:plasma membrane"/>
    <property type="evidence" value="ECO:0007669"/>
    <property type="project" value="TreeGrafter"/>
</dbReference>
<evidence type="ECO:0000256" key="2">
    <source>
        <dbReference type="ARBA" id="ARBA00009749"/>
    </source>
</evidence>
<reference evidence="11" key="1">
    <citation type="submission" date="2020-11" db="EMBL/GenBank/DDBJ databases">
        <authorList>
            <person name="Tran Van P."/>
        </authorList>
    </citation>
    <scope>NUCLEOTIDE SEQUENCE</scope>
</reference>
<comment type="similarity">
    <text evidence="2">Belongs to the SLC41A transporter family.</text>
</comment>
<evidence type="ECO:0000256" key="7">
    <source>
        <dbReference type="ARBA" id="ARBA00023065"/>
    </source>
</evidence>
<keyword evidence="5" id="KW-0460">Magnesium</keyword>
<evidence type="ECO:0000313" key="11">
    <source>
        <dbReference type="EMBL" id="CAD7633786.1"/>
    </source>
</evidence>
<dbReference type="FunFam" id="1.10.357.20:FF:000001">
    <property type="entry name" value="Solute carrier family 41 member 2"/>
    <property type="match status" value="1"/>
</dbReference>
<evidence type="ECO:0000256" key="8">
    <source>
        <dbReference type="ARBA" id="ARBA00023136"/>
    </source>
</evidence>
<accession>A0A7R9L4I3</accession>